<gene>
    <name evidence="1" type="ORF">GCM10022223_45160</name>
</gene>
<accession>A0ABP7A069</accession>
<name>A0ABP7A069_9ACTN</name>
<dbReference type="EMBL" id="BAAAZO010000009">
    <property type="protein sequence ID" value="GAA3623148.1"/>
    <property type="molecule type" value="Genomic_DNA"/>
</dbReference>
<dbReference type="Proteomes" id="UP001501074">
    <property type="component" value="Unassembled WGS sequence"/>
</dbReference>
<comment type="caution">
    <text evidence="1">The sequence shown here is derived from an EMBL/GenBank/DDBJ whole genome shotgun (WGS) entry which is preliminary data.</text>
</comment>
<protein>
    <submittedName>
        <fullName evidence="1">Uncharacterized protein</fullName>
    </submittedName>
</protein>
<evidence type="ECO:0000313" key="1">
    <source>
        <dbReference type="EMBL" id="GAA3623148.1"/>
    </source>
</evidence>
<sequence>MLAAVSQESGSVPSFVHENIPRDDLSTFPNLIGTAHQTLSDLAWEMLSREPM</sequence>
<reference evidence="2" key="1">
    <citation type="journal article" date="2019" name="Int. J. Syst. Evol. Microbiol.">
        <title>The Global Catalogue of Microorganisms (GCM) 10K type strain sequencing project: providing services to taxonomists for standard genome sequencing and annotation.</title>
        <authorList>
            <consortium name="The Broad Institute Genomics Platform"/>
            <consortium name="The Broad Institute Genome Sequencing Center for Infectious Disease"/>
            <person name="Wu L."/>
            <person name="Ma J."/>
        </authorList>
    </citation>
    <scope>NUCLEOTIDE SEQUENCE [LARGE SCALE GENOMIC DNA]</scope>
    <source>
        <strain evidence="2">JCM 16902</strain>
    </source>
</reference>
<evidence type="ECO:0000313" key="2">
    <source>
        <dbReference type="Proteomes" id="UP001501074"/>
    </source>
</evidence>
<keyword evidence="2" id="KW-1185">Reference proteome</keyword>
<organism evidence="1 2">
    <name type="scientific">Kineosporia mesophila</name>
    <dbReference type="NCBI Taxonomy" id="566012"/>
    <lineage>
        <taxon>Bacteria</taxon>
        <taxon>Bacillati</taxon>
        <taxon>Actinomycetota</taxon>
        <taxon>Actinomycetes</taxon>
        <taxon>Kineosporiales</taxon>
        <taxon>Kineosporiaceae</taxon>
        <taxon>Kineosporia</taxon>
    </lineage>
</organism>
<proteinExistence type="predicted"/>